<keyword evidence="1" id="KW-0812">Transmembrane</keyword>
<reference evidence="2 3" key="2">
    <citation type="submission" date="2007-04" db="EMBL/GenBank/DDBJ databases">
        <title>Draft genome sequence of Ruminococcus torques (ATCC 27756).</title>
        <authorList>
            <person name="Sudarsanam P."/>
            <person name="Ley R."/>
            <person name="Guruge J."/>
            <person name="Turnbaugh P.J."/>
            <person name="Mahowald M."/>
            <person name="Liep D."/>
            <person name="Gordon J."/>
        </authorList>
    </citation>
    <scope>NUCLEOTIDE SEQUENCE [LARGE SCALE GENOMIC DNA]</scope>
    <source>
        <strain evidence="2 3">ATCC 27756</strain>
    </source>
</reference>
<proteinExistence type="predicted"/>
<comment type="caution">
    <text evidence="2">The sequence shown here is derived from an EMBL/GenBank/DDBJ whole genome shotgun (WGS) entry which is preliminary data.</text>
</comment>
<gene>
    <name evidence="2" type="ORF">RUMTOR_01945</name>
</gene>
<evidence type="ECO:0000256" key="1">
    <source>
        <dbReference type="SAM" id="Phobius"/>
    </source>
</evidence>
<reference evidence="2 3" key="1">
    <citation type="submission" date="2007-03" db="EMBL/GenBank/DDBJ databases">
        <authorList>
            <person name="Fulton L."/>
            <person name="Clifton S."/>
            <person name="Fulton B."/>
            <person name="Xu J."/>
            <person name="Minx P."/>
            <person name="Pepin K.H."/>
            <person name="Johnson M."/>
            <person name="Thiruvilangam P."/>
            <person name="Bhonagiri V."/>
            <person name="Nash W.E."/>
            <person name="Mardis E.R."/>
            <person name="Wilson R.K."/>
        </authorList>
    </citation>
    <scope>NUCLEOTIDE SEQUENCE [LARGE SCALE GENOMIC DNA]</scope>
    <source>
        <strain evidence="2 3">ATCC 27756</strain>
    </source>
</reference>
<dbReference type="EMBL" id="AAVP02000010">
    <property type="protein sequence ID" value="EDK23866.1"/>
    <property type="molecule type" value="Genomic_DNA"/>
</dbReference>
<organism evidence="2 3">
    <name type="scientific">[Ruminococcus] torques ATCC 27756</name>
    <dbReference type="NCBI Taxonomy" id="411460"/>
    <lineage>
        <taxon>Bacteria</taxon>
        <taxon>Bacillati</taxon>
        <taxon>Bacillota</taxon>
        <taxon>Clostridia</taxon>
        <taxon>Lachnospirales</taxon>
        <taxon>Lachnospiraceae</taxon>
        <taxon>Mediterraneibacter</taxon>
    </lineage>
</organism>
<evidence type="ECO:0000313" key="3">
    <source>
        <dbReference type="Proteomes" id="UP000003577"/>
    </source>
</evidence>
<dbReference type="Proteomes" id="UP000003577">
    <property type="component" value="Unassembled WGS sequence"/>
</dbReference>
<evidence type="ECO:0000313" key="2">
    <source>
        <dbReference type="EMBL" id="EDK23866.1"/>
    </source>
</evidence>
<keyword evidence="1" id="KW-1133">Transmembrane helix</keyword>
<dbReference type="AlphaFoldDB" id="A5KNW8"/>
<dbReference type="PaxDb" id="411460-RUMTOR_01945"/>
<name>A5KNW8_9FIRM</name>
<keyword evidence="1" id="KW-0472">Membrane</keyword>
<sequence length="49" mass="5742">MLLMQHLFYCKIILDQARIFPVADKKTQKNFLLSFLISFLILQTVLTAL</sequence>
<protein>
    <submittedName>
        <fullName evidence="2">Uncharacterized protein</fullName>
    </submittedName>
</protein>
<feature type="transmembrane region" description="Helical" evidence="1">
    <location>
        <begin position="31"/>
        <end position="48"/>
    </location>
</feature>
<dbReference type="HOGENOM" id="CLU_3140359_0_0_9"/>
<accession>A5KNW8</accession>